<evidence type="ECO:0000256" key="2">
    <source>
        <dbReference type="ARBA" id="ARBA00022490"/>
    </source>
</evidence>
<dbReference type="InterPro" id="IPR036322">
    <property type="entry name" value="WD40_repeat_dom_sf"/>
</dbReference>
<feature type="compositionally biased region" description="Gly residues" evidence="5">
    <location>
        <begin position="9"/>
        <end position="19"/>
    </location>
</feature>
<dbReference type="PANTHER" id="PTHR22842">
    <property type="entry name" value="WD40 REPEAT PROTEIN"/>
    <property type="match status" value="1"/>
</dbReference>
<evidence type="ECO:0000313" key="7">
    <source>
        <dbReference type="Proteomes" id="UP000515908"/>
    </source>
</evidence>
<feature type="compositionally biased region" description="Polar residues" evidence="5">
    <location>
        <begin position="34"/>
        <end position="47"/>
    </location>
</feature>
<dbReference type="EMBL" id="LR877155">
    <property type="protein sequence ID" value="CAD2218419.1"/>
    <property type="molecule type" value="Genomic_DNA"/>
</dbReference>
<dbReference type="SMART" id="SM00320">
    <property type="entry name" value="WD40"/>
    <property type="match status" value="2"/>
</dbReference>
<evidence type="ECO:0000256" key="4">
    <source>
        <dbReference type="PROSITE-ProRule" id="PRU00221"/>
    </source>
</evidence>
<dbReference type="PROSITE" id="PS50294">
    <property type="entry name" value="WD_REPEATS_REGION"/>
    <property type="match status" value="1"/>
</dbReference>
<dbReference type="SUPFAM" id="SSF50978">
    <property type="entry name" value="WD40 repeat-like"/>
    <property type="match status" value="1"/>
</dbReference>
<evidence type="ECO:0000256" key="3">
    <source>
        <dbReference type="ARBA" id="ARBA00038145"/>
    </source>
</evidence>
<proteinExistence type="inferred from homology"/>
<dbReference type="AlphaFoldDB" id="A0A7G2CFZ0"/>
<comment type="subcellular location">
    <subcellularLocation>
        <location evidence="1">Cytoplasm</location>
    </subcellularLocation>
</comment>
<reference evidence="6 7" key="1">
    <citation type="submission" date="2020-08" db="EMBL/GenBank/DDBJ databases">
        <authorList>
            <person name="Newling K."/>
            <person name="Davey J."/>
            <person name="Forrester S."/>
        </authorList>
    </citation>
    <scope>NUCLEOTIDE SEQUENCE [LARGE SCALE GENOMIC DNA]</scope>
    <source>
        <strain evidence="7">Crithidia deanei Carvalho (ATCC PRA-265)</strain>
    </source>
</reference>
<dbReference type="GO" id="GO:0071013">
    <property type="term" value="C:catalytic step 2 spliceosome"/>
    <property type="evidence" value="ECO:0007669"/>
    <property type="project" value="TreeGrafter"/>
</dbReference>
<name>A0A7G2CFZ0_9TRYP</name>
<dbReference type="GO" id="GO:0005737">
    <property type="term" value="C:cytoplasm"/>
    <property type="evidence" value="ECO:0007669"/>
    <property type="project" value="UniProtKB-SubCell"/>
</dbReference>
<feature type="repeat" description="WD" evidence="4">
    <location>
        <begin position="456"/>
        <end position="488"/>
    </location>
</feature>
<sequence length="618" mass="64964">MNPYNTSVGGNGGRPGGAPAGMPSRPAPGGNGGNQNHNIFSTTPQPMSSQLGAFGNLYMSSNYNLELNPSANVGNPTANNMFDLQTLGPLSNTLGFLQDINDNNHLVNWRELMDDTKPEESAKKIQEAVAKGNTDRRVAASAIAAAVKTPADLSVVSKLEEDLQKEVRNAVLQDLLDQLTNPGVHPVSSAAEMLAEMSRLGLVRLPGVVAVVDQLLSDPEKRRAGVFVLGRVAEQNKGSEAFLKEVHDKPNIEQVLLALYKDPEFECDVVTITRLLGGDAALQSAVALRPSVEIPSSAPTTAIHYVRGRDELASVRGDGTIAFYGAPNSAGEVPPRVTLDLVGNCSPVGVSAPRSGQYVVVAGNPILPAFASHVEARRKTDGSKQPSVTAPVVQLFAPSEQPAGWVSGEAIQRTAGLTATAVSALSSTTISLAESHTTHDITLIDASTATAANTVAGAHSDYITVLTACESEFAFVSGSRDKVVKLWDSRKPGTASAVATMTNAAHGDTISAIQSFKSYIMTSSLDGTVLVWDARQLETPVASRTFASPVLSLCTLEERRTVVATARCLYLLSLESLSSIDATPNAVYTSLCANEKGNAVFAIGEKGVQVLGLRQRAA</sequence>
<dbReference type="Proteomes" id="UP000515908">
    <property type="component" value="Chromosome 11"/>
</dbReference>
<comment type="similarity">
    <text evidence="3">Belongs to the WD repeat MORG1 family.</text>
</comment>
<dbReference type="InterPro" id="IPR001680">
    <property type="entry name" value="WD40_rpt"/>
</dbReference>
<keyword evidence="7" id="KW-1185">Reference proteome</keyword>
<dbReference type="GO" id="GO:0000398">
    <property type="term" value="P:mRNA splicing, via spliceosome"/>
    <property type="evidence" value="ECO:0007669"/>
    <property type="project" value="TreeGrafter"/>
</dbReference>
<protein>
    <submittedName>
        <fullName evidence="6">WD domain, G-beta repeat, putative</fullName>
    </submittedName>
</protein>
<dbReference type="InterPro" id="IPR051980">
    <property type="entry name" value="WD_repeat_MORG1"/>
</dbReference>
<dbReference type="VEuPathDB" id="TriTrypDB:ADEAN_000590700"/>
<keyword evidence="4" id="KW-0853">WD repeat</keyword>
<evidence type="ECO:0000256" key="5">
    <source>
        <dbReference type="SAM" id="MobiDB-lite"/>
    </source>
</evidence>
<evidence type="ECO:0000313" key="6">
    <source>
        <dbReference type="EMBL" id="CAD2218419.1"/>
    </source>
</evidence>
<dbReference type="Gene3D" id="2.130.10.10">
    <property type="entry name" value="YVTN repeat-like/Quinoprotein amine dehydrogenase"/>
    <property type="match status" value="1"/>
</dbReference>
<organism evidence="6 7">
    <name type="scientific">Angomonas deanei</name>
    <dbReference type="NCBI Taxonomy" id="59799"/>
    <lineage>
        <taxon>Eukaryota</taxon>
        <taxon>Discoba</taxon>
        <taxon>Euglenozoa</taxon>
        <taxon>Kinetoplastea</taxon>
        <taxon>Metakinetoplastina</taxon>
        <taxon>Trypanosomatida</taxon>
        <taxon>Trypanosomatidae</taxon>
        <taxon>Strigomonadinae</taxon>
        <taxon>Angomonas</taxon>
    </lineage>
</organism>
<keyword evidence="2" id="KW-0963">Cytoplasm</keyword>
<evidence type="ECO:0000256" key="1">
    <source>
        <dbReference type="ARBA" id="ARBA00004496"/>
    </source>
</evidence>
<dbReference type="PANTHER" id="PTHR22842:SF3">
    <property type="entry name" value="WD REPEAT DOMAIN-CONTAINING PROTEIN 83"/>
    <property type="match status" value="1"/>
</dbReference>
<feature type="region of interest" description="Disordered" evidence="5">
    <location>
        <begin position="1"/>
        <end position="47"/>
    </location>
</feature>
<dbReference type="OrthoDB" id="1930760at2759"/>
<feature type="repeat" description="WD" evidence="4">
    <location>
        <begin position="503"/>
        <end position="542"/>
    </location>
</feature>
<gene>
    <name evidence="6" type="ORF">ADEAN_000590700</name>
</gene>
<dbReference type="Pfam" id="PF00400">
    <property type="entry name" value="WD40"/>
    <property type="match status" value="2"/>
</dbReference>
<dbReference type="InterPro" id="IPR015943">
    <property type="entry name" value="WD40/YVTN_repeat-like_dom_sf"/>
</dbReference>
<accession>A0A7G2CFZ0</accession>
<dbReference type="PROSITE" id="PS50082">
    <property type="entry name" value="WD_REPEATS_2"/>
    <property type="match status" value="2"/>
</dbReference>